<evidence type="ECO:0000313" key="9">
    <source>
        <dbReference type="Proteomes" id="UP000215788"/>
    </source>
</evidence>
<evidence type="ECO:0000256" key="6">
    <source>
        <dbReference type="ARBA" id="ARBA00023136"/>
    </source>
</evidence>
<keyword evidence="3" id="KW-1003">Cell membrane</keyword>
<organism evidence="8 9">
    <name type="scientific">Pseudomonas lundensis</name>
    <dbReference type="NCBI Taxonomy" id="86185"/>
    <lineage>
        <taxon>Bacteria</taxon>
        <taxon>Pseudomonadati</taxon>
        <taxon>Pseudomonadota</taxon>
        <taxon>Gammaproteobacteria</taxon>
        <taxon>Pseudomonadales</taxon>
        <taxon>Pseudomonadaceae</taxon>
        <taxon>Pseudomonas</taxon>
    </lineage>
</organism>
<dbReference type="PANTHER" id="PTHR33452">
    <property type="entry name" value="OXIDOREDUCTASE CATD-RELATED"/>
    <property type="match status" value="1"/>
</dbReference>
<keyword evidence="6 7" id="KW-0472">Membrane</keyword>
<dbReference type="RefSeq" id="WP_094993612.1">
    <property type="nucleotide sequence ID" value="NZ_NQKI01000016.1"/>
</dbReference>
<evidence type="ECO:0000313" key="8">
    <source>
        <dbReference type="EMBL" id="OZY59256.1"/>
    </source>
</evidence>
<dbReference type="OrthoDB" id="121744at2"/>
<evidence type="ECO:0000256" key="5">
    <source>
        <dbReference type="ARBA" id="ARBA00022989"/>
    </source>
</evidence>
<evidence type="ECO:0000256" key="7">
    <source>
        <dbReference type="SAM" id="Phobius"/>
    </source>
</evidence>
<evidence type="ECO:0000256" key="1">
    <source>
        <dbReference type="ARBA" id="ARBA00004651"/>
    </source>
</evidence>
<dbReference type="InterPro" id="IPR051907">
    <property type="entry name" value="DoxX-like_oxidoreductase"/>
</dbReference>
<reference evidence="8 9" key="1">
    <citation type="submission" date="2017-08" db="EMBL/GenBank/DDBJ databases">
        <title>Genomic and metabolic characterisation of spoilage-associated Pseudomonas species.</title>
        <authorList>
            <person name="Stanborough T."/>
            <person name="Fegan N."/>
            <person name="Powell S.M."/>
            <person name="Singh T."/>
            <person name="Tamplin M.L."/>
            <person name="Chandry P.S."/>
        </authorList>
    </citation>
    <scope>NUCLEOTIDE SEQUENCE [LARGE SCALE GENOMIC DNA]</scope>
    <source>
        <strain evidence="8 9">L1802</strain>
    </source>
</reference>
<sequence>MNTFTEYSCRIGRLWAHTTRALQRIPHSLIALIARFSIAAVFWKSGQTKVEGFALDVVSGTVEWGQPHLADSALYLFSHEYKVPLLPAEFAAYAATVCEHLFPVLILVGLATRFSALALLGMTMTIQLFVYPDAYATHGTWATILLYLMARGPGTLSIDHWLARRYRQG</sequence>
<dbReference type="Pfam" id="PF07681">
    <property type="entry name" value="DoxX"/>
    <property type="match status" value="1"/>
</dbReference>
<evidence type="ECO:0000256" key="2">
    <source>
        <dbReference type="ARBA" id="ARBA00006679"/>
    </source>
</evidence>
<comment type="similarity">
    <text evidence="2">Belongs to the DoxX family.</text>
</comment>
<comment type="caution">
    <text evidence="8">The sequence shown here is derived from an EMBL/GenBank/DDBJ whole genome shotgun (WGS) entry which is preliminary data.</text>
</comment>
<proteinExistence type="inferred from homology"/>
<dbReference type="GO" id="GO:0005886">
    <property type="term" value="C:plasma membrane"/>
    <property type="evidence" value="ECO:0007669"/>
    <property type="project" value="UniProtKB-SubCell"/>
</dbReference>
<evidence type="ECO:0000256" key="4">
    <source>
        <dbReference type="ARBA" id="ARBA00022692"/>
    </source>
</evidence>
<accession>A0A266N9W9</accession>
<protein>
    <recommendedName>
        <fullName evidence="10">DoxX family protein</fullName>
    </recommendedName>
</protein>
<dbReference type="Proteomes" id="UP000215788">
    <property type="component" value="Unassembled WGS sequence"/>
</dbReference>
<dbReference type="InterPro" id="IPR032808">
    <property type="entry name" value="DoxX"/>
</dbReference>
<name>A0A266N9W9_9PSED</name>
<dbReference type="AlphaFoldDB" id="A0A266N9W9"/>
<keyword evidence="4 7" id="KW-0812">Transmembrane</keyword>
<comment type="subcellular location">
    <subcellularLocation>
        <location evidence="1">Cell membrane</location>
        <topology evidence="1">Multi-pass membrane protein</topology>
    </subcellularLocation>
</comment>
<gene>
    <name evidence="8" type="ORF">CJF39_11985</name>
</gene>
<evidence type="ECO:0008006" key="10">
    <source>
        <dbReference type="Google" id="ProtNLM"/>
    </source>
</evidence>
<feature type="transmembrane region" description="Helical" evidence="7">
    <location>
        <begin position="141"/>
        <end position="163"/>
    </location>
</feature>
<dbReference type="PANTHER" id="PTHR33452:SF1">
    <property type="entry name" value="INNER MEMBRANE PROTEIN YPHA-RELATED"/>
    <property type="match status" value="1"/>
</dbReference>
<evidence type="ECO:0000256" key="3">
    <source>
        <dbReference type="ARBA" id="ARBA00022475"/>
    </source>
</evidence>
<dbReference type="EMBL" id="NQKI01000016">
    <property type="protein sequence ID" value="OZY59256.1"/>
    <property type="molecule type" value="Genomic_DNA"/>
</dbReference>
<keyword evidence="5 7" id="KW-1133">Transmembrane helix</keyword>